<proteinExistence type="predicted"/>
<gene>
    <name evidence="1" type="ORF">HMPREF1555_02250</name>
</gene>
<dbReference type="HOGENOM" id="CLU_198625_0_0_10"/>
<name>A0A0E2M2B9_PORGN</name>
<evidence type="ECO:0000313" key="1">
    <source>
        <dbReference type="EMBL" id="ERJ63777.1"/>
    </source>
</evidence>
<sequence length="75" mass="9036">TVNFFQYTSQAEIRTENRPNLKPKSPKNGARIFSFRREIFSTPEPKQKSSQTTFFRTEIHRIFQTGKERQNLWEK</sequence>
<feature type="non-terminal residue" evidence="1">
    <location>
        <position position="1"/>
    </location>
</feature>
<organism evidence="1 2">
    <name type="scientific">Porphyromonas gingivalis F0570</name>
    <dbReference type="NCBI Taxonomy" id="1227271"/>
    <lineage>
        <taxon>Bacteria</taxon>
        <taxon>Pseudomonadati</taxon>
        <taxon>Bacteroidota</taxon>
        <taxon>Bacteroidia</taxon>
        <taxon>Bacteroidales</taxon>
        <taxon>Porphyromonadaceae</taxon>
        <taxon>Porphyromonas</taxon>
    </lineage>
</organism>
<reference evidence="1 2" key="1">
    <citation type="submission" date="2013-06" db="EMBL/GenBank/DDBJ databases">
        <authorList>
            <person name="Weinstock G."/>
            <person name="Sodergren E."/>
            <person name="Lobos E.A."/>
            <person name="Fulton L."/>
            <person name="Fulton R."/>
            <person name="Courtney L."/>
            <person name="Fronick C."/>
            <person name="O'Laughlin M."/>
            <person name="Godfrey J."/>
            <person name="Wilson R.M."/>
            <person name="Miner T."/>
            <person name="Farmer C."/>
            <person name="Delehaunty K."/>
            <person name="Cordes M."/>
            <person name="Minx P."/>
            <person name="Tomlinson C."/>
            <person name="Chen J."/>
            <person name="Wollam A."/>
            <person name="Pepin K.H."/>
            <person name="Bhonagiri V."/>
            <person name="Zhang X."/>
            <person name="Warren W."/>
            <person name="Mitreva M."/>
            <person name="Mardis E.R."/>
            <person name="Wilson R.K."/>
        </authorList>
    </citation>
    <scope>NUCLEOTIDE SEQUENCE [LARGE SCALE GENOMIC DNA]</scope>
    <source>
        <strain evidence="1 2">F0570</strain>
    </source>
</reference>
<protein>
    <submittedName>
        <fullName evidence="1">Uncharacterized protein</fullName>
    </submittedName>
</protein>
<dbReference type="Proteomes" id="UP000016630">
    <property type="component" value="Unassembled WGS sequence"/>
</dbReference>
<accession>A0A0E2M2B9</accession>
<dbReference type="EMBL" id="AWUW01000151">
    <property type="protein sequence ID" value="ERJ63777.1"/>
    <property type="molecule type" value="Genomic_DNA"/>
</dbReference>
<comment type="caution">
    <text evidence="1">The sequence shown here is derived from an EMBL/GenBank/DDBJ whole genome shotgun (WGS) entry which is preliminary data.</text>
</comment>
<evidence type="ECO:0000313" key="2">
    <source>
        <dbReference type="Proteomes" id="UP000016630"/>
    </source>
</evidence>
<dbReference type="AlphaFoldDB" id="A0A0E2M2B9"/>